<dbReference type="AlphaFoldDB" id="A0A017T097"/>
<name>A0A017T097_9BACT</name>
<reference evidence="1 2" key="1">
    <citation type="submission" date="2013-05" db="EMBL/GenBank/DDBJ databases">
        <title>Genome assembly of Chondromyces apiculatus DSM 436.</title>
        <authorList>
            <person name="Sharma G."/>
            <person name="Khatri I."/>
            <person name="Kaur C."/>
            <person name="Mayilraj S."/>
            <person name="Subramanian S."/>
        </authorList>
    </citation>
    <scope>NUCLEOTIDE SEQUENCE [LARGE SCALE GENOMIC DNA]</scope>
    <source>
        <strain evidence="1 2">DSM 436</strain>
    </source>
</reference>
<gene>
    <name evidence="1" type="ORF">CAP_6658</name>
</gene>
<comment type="caution">
    <text evidence="1">The sequence shown here is derived from an EMBL/GenBank/DDBJ whole genome shotgun (WGS) entry which is preliminary data.</text>
</comment>
<dbReference type="STRING" id="1192034.CAP_6658"/>
<evidence type="ECO:0000313" key="1">
    <source>
        <dbReference type="EMBL" id="EYF02628.1"/>
    </source>
</evidence>
<protein>
    <submittedName>
        <fullName evidence="1">Uncharacterized protein</fullName>
    </submittedName>
</protein>
<evidence type="ECO:0000313" key="2">
    <source>
        <dbReference type="Proteomes" id="UP000019678"/>
    </source>
</evidence>
<keyword evidence="2" id="KW-1185">Reference proteome</keyword>
<sequence length="44" mass="4682">MTAAPVDTPGSAHLPEPQAALWHSTLPISYHAEHLFARPVPPLG</sequence>
<organism evidence="1 2">
    <name type="scientific">Chondromyces apiculatus DSM 436</name>
    <dbReference type="NCBI Taxonomy" id="1192034"/>
    <lineage>
        <taxon>Bacteria</taxon>
        <taxon>Pseudomonadati</taxon>
        <taxon>Myxococcota</taxon>
        <taxon>Polyangia</taxon>
        <taxon>Polyangiales</taxon>
        <taxon>Polyangiaceae</taxon>
        <taxon>Chondromyces</taxon>
    </lineage>
</organism>
<dbReference type="EMBL" id="ASRX01000057">
    <property type="protein sequence ID" value="EYF02628.1"/>
    <property type="molecule type" value="Genomic_DNA"/>
</dbReference>
<accession>A0A017T097</accession>
<proteinExistence type="predicted"/>
<dbReference type="Proteomes" id="UP000019678">
    <property type="component" value="Unassembled WGS sequence"/>
</dbReference>